<comment type="caution">
    <text evidence="3">The sequence shown here is derived from an EMBL/GenBank/DDBJ whole genome shotgun (WGS) entry which is preliminary data.</text>
</comment>
<dbReference type="PRINTS" id="PR00111">
    <property type="entry name" value="ABHYDROLASE"/>
</dbReference>
<organism evidence="3 4">
    <name type="scientific">Marmoricola endophyticus</name>
    <dbReference type="NCBI Taxonomy" id="2040280"/>
    <lineage>
        <taxon>Bacteria</taxon>
        <taxon>Bacillati</taxon>
        <taxon>Actinomycetota</taxon>
        <taxon>Actinomycetes</taxon>
        <taxon>Propionibacteriales</taxon>
        <taxon>Nocardioidaceae</taxon>
        <taxon>Marmoricola</taxon>
    </lineage>
</organism>
<dbReference type="InterPro" id="IPR029032">
    <property type="entry name" value="AhpD-like"/>
</dbReference>
<dbReference type="GO" id="GO:0051920">
    <property type="term" value="F:peroxiredoxin activity"/>
    <property type="evidence" value="ECO:0007669"/>
    <property type="project" value="InterPro"/>
</dbReference>
<dbReference type="Gene3D" id="3.40.50.1820">
    <property type="entry name" value="alpha/beta hydrolase"/>
    <property type="match status" value="1"/>
</dbReference>
<dbReference type="InterPro" id="IPR052512">
    <property type="entry name" value="4CMD/NDH-1_regulator"/>
</dbReference>
<sequence>MIPGITGYRMTGAAHREQLPLLVLGPSLGTSATALWTDCAAGVTPYFDVVAWDLPGHGHNTGAAAESFTMAELAAGVLRVVDDVLEQRGEAGGSFAYAGDSVGGAVGLQLLLDHPRRIASALLCCTAARFGEPSSWHERIAQVRASGTAALTASSAERWFAPGSLERHPETGSALLHALQSTDDTGYVQVCEALADFDVRDRLGEIAGPLVAVAGAHDVATPPELLTEIVEGVQDGRLVVLDDVAHLAPAEAPEQVAALVLEAAGIEEPSSPATSERYDAGLAVRREVLGDAHVDASLERITDLTRDFQTMITEYAWGSVWTRPGLDRRSRSMITLTALVARGHHEELAMHLRAALRNGLTVEEIGEVLLQSAIYCGVPDANTAFRIAQEVLAEEA</sequence>
<dbReference type="AlphaFoldDB" id="A0A917BLC8"/>
<dbReference type="Proteomes" id="UP000649179">
    <property type="component" value="Unassembled WGS sequence"/>
</dbReference>
<evidence type="ECO:0000259" key="1">
    <source>
        <dbReference type="Pfam" id="PF02627"/>
    </source>
</evidence>
<gene>
    <name evidence="3" type="ORF">GCM10011519_25150</name>
</gene>
<dbReference type="SUPFAM" id="SSF69118">
    <property type="entry name" value="AhpD-like"/>
    <property type="match status" value="1"/>
</dbReference>
<dbReference type="Gene3D" id="1.20.1290.10">
    <property type="entry name" value="AhpD-like"/>
    <property type="match status" value="1"/>
</dbReference>
<dbReference type="NCBIfam" id="TIGR02425">
    <property type="entry name" value="decarb_PcaC"/>
    <property type="match status" value="1"/>
</dbReference>
<evidence type="ECO:0000259" key="2">
    <source>
        <dbReference type="Pfam" id="PF12146"/>
    </source>
</evidence>
<dbReference type="InterPro" id="IPR000073">
    <property type="entry name" value="AB_hydrolase_1"/>
</dbReference>
<dbReference type="EMBL" id="BMKQ01000001">
    <property type="protein sequence ID" value="GGF50142.1"/>
    <property type="molecule type" value="Genomic_DNA"/>
</dbReference>
<dbReference type="Pfam" id="PF12146">
    <property type="entry name" value="Hydrolase_4"/>
    <property type="match status" value="1"/>
</dbReference>
<dbReference type="InterPro" id="IPR022742">
    <property type="entry name" value="Hydrolase_4"/>
</dbReference>
<evidence type="ECO:0000313" key="3">
    <source>
        <dbReference type="EMBL" id="GGF50142.1"/>
    </source>
</evidence>
<protein>
    <submittedName>
        <fullName evidence="3">3-oxoadipate enol-lactonase</fullName>
    </submittedName>
</protein>
<dbReference type="InterPro" id="IPR003779">
    <property type="entry name" value="CMD-like"/>
</dbReference>
<feature type="domain" description="Serine aminopeptidase S33" evidence="2">
    <location>
        <begin position="47"/>
        <end position="247"/>
    </location>
</feature>
<feature type="domain" description="Carboxymuconolactone decarboxylase-like" evidence="1">
    <location>
        <begin position="307"/>
        <end position="390"/>
    </location>
</feature>
<reference evidence="3" key="2">
    <citation type="submission" date="2020-09" db="EMBL/GenBank/DDBJ databases">
        <authorList>
            <person name="Sun Q."/>
            <person name="Zhou Y."/>
        </authorList>
    </citation>
    <scope>NUCLEOTIDE SEQUENCE</scope>
    <source>
        <strain evidence="3">CGMCC 1.16067</strain>
    </source>
</reference>
<keyword evidence="4" id="KW-1185">Reference proteome</keyword>
<dbReference type="InterPro" id="IPR029058">
    <property type="entry name" value="AB_hydrolase_fold"/>
</dbReference>
<dbReference type="PANTHER" id="PTHR33570">
    <property type="entry name" value="4-CARBOXYMUCONOLACTONE DECARBOXYLASE FAMILY PROTEIN"/>
    <property type="match status" value="1"/>
</dbReference>
<dbReference type="SUPFAM" id="SSF53474">
    <property type="entry name" value="alpha/beta-Hydrolases"/>
    <property type="match status" value="1"/>
</dbReference>
<reference evidence="3" key="1">
    <citation type="journal article" date="2014" name="Int. J. Syst. Evol. Microbiol.">
        <title>Complete genome sequence of Corynebacterium casei LMG S-19264T (=DSM 44701T), isolated from a smear-ripened cheese.</title>
        <authorList>
            <consortium name="US DOE Joint Genome Institute (JGI-PGF)"/>
            <person name="Walter F."/>
            <person name="Albersmeier A."/>
            <person name="Kalinowski J."/>
            <person name="Ruckert C."/>
        </authorList>
    </citation>
    <scope>NUCLEOTIDE SEQUENCE</scope>
    <source>
        <strain evidence="3">CGMCC 1.16067</strain>
    </source>
</reference>
<dbReference type="PANTHER" id="PTHR33570:SF2">
    <property type="entry name" value="CARBOXYMUCONOLACTONE DECARBOXYLASE-LIKE DOMAIN-CONTAINING PROTEIN"/>
    <property type="match status" value="1"/>
</dbReference>
<accession>A0A917BLC8</accession>
<name>A0A917BLC8_9ACTN</name>
<proteinExistence type="predicted"/>
<dbReference type="Pfam" id="PF02627">
    <property type="entry name" value="CMD"/>
    <property type="match status" value="1"/>
</dbReference>
<evidence type="ECO:0000313" key="4">
    <source>
        <dbReference type="Proteomes" id="UP000649179"/>
    </source>
</evidence>
<dbReference type="InterPro" id="IPR012788">
    <property type="entry name" value="Decarb_PcaC"/>
</dbReference>